<dbReference type="OrthoDB" id="10399246at2759"/>
<evidence type="ECO:0000256" key="2">
    <source>
        <dbReference type="SAM" id="MobiDB-lite"/>
    </source>
</evidence>
<evidence type="ECO:0000313" key="3">
    <source>
        <dbReference type="EMBL" id="ETV92994.1"/>
    </source>
</evidence>
<feature type="region of interest" description="Disordered" evidence="2">
    <location>
        <begin position="115"/>
        <end position="175"/>
    </location>
</feature>
<dbReference type="RefSeq" id="XP_008878259.1">
    <property type="nucleotide sequence ID" value="XM_008880037.1"/>
</dbReference>
<evidence type="ECO:0000256" key="1">
    <source>
        <dbReference type="SAM" id="Coils"/>
    </source>
</evidence>
<dbReference type="GeneID" id="20089882"/>
<gene>
    <name evidence="3" type="ORF">H310_12832</name>
</gene>
<accession>A0A024TG74</accession>
<reference evidence="3" key="1">
    <citation type="submission" date="2013-12" db="EMBL/GenBank/DDBJ databases">
        <title>The Genome Sequence of Aphanomyces invadans NJM9701.</title>
        <authorList>
            <consortium name="The Broad Institute Genomics Platform"/>
            <person name="Russ C."/>
            <person name="Tyler B."/>
            <person name="van West P."/>
            <person name="Dieguez-Uribeondo J."/>
            <person name="Young S.K."/>
            <person name="Zeng Q."/>
            <person name="Gargeya S."/>
            <person name="Fitzgerald M."/>
            <person name="Abouelleil A."/>
            <person name="Alvarado L."/>
            <person name="Chapman S.B."/>
            <person name="Gainer-Dewar J."/>
            <person name="Goldberg J."/>
            <person name="Griggs A."/>
            <person name="Gujja S."/>
            <person name="Hansen M."/>
            <person name="Howarth C."/>
            <person name="Imamovic A."/>
            <person name="Ireland A."/>
            <person name="Larimer J."/>
            <person name="McCowan C."/>
            <person name="Murphy C."/>
            <person name="Pearson M."/>
            <person name="Poon T.W."/>
            <person name="Priest M."/>
            <person name="Roberts A."/>
            <person name="Saif S."/>
            <person name="Shea T."/>
            <person name="Sykes S."/>
            <person name="Wortman J."/>
            <person name="Nusbaum C."/>
            <person name="Birren B."/>
        </authorList>
    </citation>
    <scope>NUCLEOTIDE SEQUENCE [LARGE SCALE GENOMIC DNA]</scope>
    <source>
        <strain evidence="3">NJM9701</strain>
    </source>
</reference>
<protein>
    <submittedName>
        <fullName evidence="3">Uncharacterized protein</fullName>
    </submittedName>
</protein>
<dbReference type="PANTHER" id="PTHR37558">
    <property type="entry name" value="HTH CENPB-TYPE DOMAIN-CONTAINING PROTEIN"/>
    <property type="match status" value="1"/>
</dbReference>
<proteinExistence type="predicted"/>
<dbReference type="EMBL" id="KI913995">
    <property type="protein sequence ID" value="ETV92994.1"/>
    <property type="molecule type" value="Genomic_DNA"/>
</dbReference>
<keyword evidence="1" id="KW-0175">Coiled coil</keyword>
<name>A0A024TG74_9STRA</name>
<sequence>MEEDAEVDAQFALRRNTAFRFKGCTDVELLKEVNHVRPFEAPYGEVRKRWTEVSEHLQRIYGTGITVNATRKRFDDLMTAFQEETMAALRASGTEEEYEEREQLLQDNHDLVDTASVKKQACKDEKARQNERRESDGERIRDAAMTTIKRKLCEDDDSLEEPNRKQGRSSQRVPDTAAVVASLVEMVAKANEVKANEVRVQRDNNLLTQQKLELEEKRYELDKAEREARFSLERREREAQLEFMQGTLEVLKSFLNKM</sequence>
<dbReference type="VEuPathDB" id="FungiDB:H310_12832"/>
<feature type="coiled-coil region" evidence="1">
    <location>
        <begin position="207"/>
        <end position="234"/>
    </location>
</feature>
<organism evidence="3">
    <name type="scientific">Aphanomyces invadans</name>
    <dbReference type="NCBI Taxonomy" id="157072"/>
    <lineage>
        <taxon>Eukaryota</taxon>
        <taxon>Sar</taxon>
        <taxon>Stramenopiles</taxon>
        <taxon>Oomycota</taxon>
        <taxon>Saprolegniomycetes</taxon>
        <taxon>Saprolegniales</taxon>
        <taxon>Verrucalvaceae</taxon>
        <taxon>Aphanomyces</taxon>
    </lineage>
</organism>
<dbReference type="AlphaFoldDB" id="A0A024TG74"/>
<dbReference type="PANTHER" id="PTHR37558:SF1">
    <property type="entry name" value="HTH CENPB-TYPE DOMAIN-CONTAINING PROTEIN"/>
    <property type="match status" value="1"/>
</dbReference>
<feature type="compositionally biased region" description="Basic and acidic residues" evidence="2">
    <location>
        <begin position="121"/>
        <end position="142"/>
    </location>
</feature>